<dbReference type="InterPro" id="IPR012386">
    <property type="entry name" value="Cyclic-nucl_3Pdiesterase"/>
</dbReference>
<dbReference type="Pfam" id="PF07823">
    <property type="entry name" value="CPDase"/>
    <property type="match status" value="1"/>
</dbReference>
<proteinExistence type="predicted"/>
<evidence type="ECO:0000313" key="1">
    <source>
        <dbReference type="EMBL" id="KAH9832981.1"/>
    </source>
</evidence>
<organism evidence="1 2">
    <name type="scientific">Rhodofomes roseus</name>
    <dbReference type="NCBI Taxonomy" id="34475"/>
    <lineage>
        <taxon>Eukaryota</taxon>
        <taxon>Fungi</taxon>
        <taxon>Dikarya</taxon>
        <taxon>Basidiomycota</taxon>
        <taxon>Agaricomycotina</taxon>
        <taxon>Agaricomycetes</taxon>
        <taxon>Polyporales</taxon>
        <taxon>Rhodofomes</taxon>
    </lineage>
</organism>
<name>A0ABQ8K8A7_9APHY</name>
<protein>
    <submittedName>
        <fullName evidence="1">Uncharacterized protein</fullName>
    </submittedName>
</protein>
<reference evidence="1 2" key="1">
    <citation type="journal article" date="2021" name="Environ. Microbiol.">
        <title>Gene family expansions and transcriptome signatures uncover fungal adaptations to wood decay.</title>
        <authorList>
            <person name="Hage H."/>
            <person name="Miyauchi S."/>
            <person name="Viragh M."/>
            <person name="Drula E."/>
            <person name="Min B."/>
            <person name="Chaduli D."/>
            <person name="Navarro D."/>
            <person name="Favel A."/>
            <person name="Norest M."/>
            <person name="Lesage-Meessen L."/>
            <person name="Balint B."/>
            <person name="Merenyi Z."/>
            <person name="de Eugenio L."/>
            <person name="Morin E."/>
            <person name="Martinez A.T."/>
            <person name="Baldrian P."/>
            <person name="Stursova M."/>
            <person name="Martinez M.J."/>
            <person name="Novotny C."/>
            <person name="Magnuson J.K."/>
            <person name="Spatafora J.W."/>
            <person name="Maurice S."/>
            <person name="Pangilinan J."/>
            <person name="Andreopoulos W."/>
            <person name="LaButti K."/>
            <person name="Hundley H."/>
            <person name="Na H."/>
            <person name="Kuo A."/>
            <person name="Barry K."/>
            <person name="Lipzen A."/>
            <person name="Henrissat B."/>
            <person name="Riley R."/>
            <person name="Ahrendt S."/>
            <person name="Nagy L.G."/>
            <person name="Grigoriev I.V."/>
            <person name="Martin F."/>
            <person name="Rosso M.N."/>
        </authorList>
    </citation>
    <scope>NUCLEOTIDE SEQUENCE [LARGE SCALE GENOMIC DNA]</scope>
    <source>
        <strain evidence="1 2">CIRM-BRFM 1785</strain>
    </source>
</reference>
<keyword evidence="2" id="KW-1185">Reference proteome</keyword>
<gene>
    <name evidence="1" type="ORF">C8Q71DRAFT_775862</name>
</gene>
<accession>A0ABQ8K8A7</accession>
<comment type="caution">
    <text evidence="1">The sequence shown here is derived from an EMBL/GenBank/DDBJ whole genome shotgun (WGS) entry which is preliminary data.</text>
</comment>
<dbReference type="PANTHER" id="PTHR28141">
    <property type="entry name" value="2',3'-CYCLIC-NUCLEOTIDE 3'-PHOSPHODIESTERASE"/>
    <property type="match status" value="1"/>
</dbReference>
<sequence>MGISLWLVPTPKQTALLKRVMSIKRSAPHSPSSFADFHPHITLATTPTASGLREAVPLDQPAIPAKFRSVDVGQKYFMSVYTRVFDTDALAALRAHLRVRLGESAVPPIPHVSLYYIDDADADEREKVREVRDACWSARMASR</sequence>
<dbReference type="Gene3D" id="3.90.1140.10">
    <property type="entry name" value="Cyclic phosphodiesterase"/>
    <property type="match status" value="1"/>
</dbReference>
<dbReference type="PANTHER" id="PTHR28141:SF1">
    <property type="entry name" value="2',3'-CYCLIC-NUCLEOTIDE 3'-PHOSPHODIESTERASE"/>
    <property type="match status" value="1"/>
</dbReference>
<dbReference type="SUPFAM" id="SSF55144">
    <property type="entry name" value="LigT-like"/>
    <property type="match status" value="1"/>
</dbReference>
<evidence type="ECO:0000313" key="2">
    <source>
        <dbReference type="Proteomes" id="UP000814176"/>
    </source>
</evidence>
<dbReference type="EMBL" id="JADCUA010000020">
    <property type="protein sequence ID" value="KAH9832981.1"/>
    <property type="molecule type" value="Genomic_DNA"/>
</dbReference>
<dbReference type="GeneID" id="72005361"/>
<dbReference type="InterPro" id="IPR009097">
    <property type="entry name" value="Cyclic_Pdiesterase"/>
</dbReference>
<dbReference type="RefSeq" id="XP_047775747.1">
    <property type="nucleotide sequence ID" value="XM_047924629.1"/>
</dbReference>
<dbReference type="Proteomes" id="UP000814176">
    <property type="component" value="Unassembled WGS sequence"/>
</dbReference>